<dbReference type="InterPro" id="IPR053714">
    <property type="entry name" value="Iso_Racemase_Enz_sf"/>
</dbReference>
<organism evidence="1 2">
    <name type="scientific">Lawsonibacter faecis</name>
    <dbReference type="NCBI Taxonomy" id="2763052"/>
    <lineage>
        <taxon>Bacteria</taxon>
        <taxon>Bacillati</taxon>
        <taxon>Bacillota</taxon>
        <taxon>Clostridia</taxon>
        <taxon>Eubacteriales</taxon>
        <taxon>Oscillospiraceae</taxon>
        <taxon>Lawsonibacter</taxon>
    </lineage>
</organism>
<dbReference type="AlphaFoldDB" id="A0A8J6JK04"/>
<sequence>MYTWRAQIGLISPGTGPNMERDFHRFIPDGVGINTTRIPFSGTPSPEGLMDMVSHLENTCQIFRGSPQDCVMFGCTSGSLIGGPGFDRKLVDLITEASGSPGLTTSTVLVEAFKALGVSSAAVITPYPDDTNEVERQFLEHHGIHVTRIEGMNYPEDDIALIKPQLVYEHLKKLDKTGADCLFISCTGLNVLDLIKIAEEDFGRPVLTSNQATLWGALRHAQVGVKLPYLGELFTNH</sequence>
<comment type="caution">
    <text evidence="1">The sequence shown here is derived from an EMBL/GenBank/DDBJ whole genome shotgun (WGS) entry which is preliminary data.</text>
</comment>
<gene>
    <name evidence="1" type="ORF">H8S62_01300</name>
</gene>
<evidence type="ECO:0000313" key="1">
    <source>
        <dbReference type="EMBL" id="MBC5735645.1"/>
    </source>
</evidence>
<dbReference type="Proteomes" id="UP000607645">
    <property type="component" value="Unassembled WGS sequence"/>
</dbReference>
<name>A0A8J6JK04_9FIRM</name>
<dbReference type="InterPro" id="IPR026286">
    <property type="entry name" value="MaiA/AMDase"/>
</dbReference>
<keyword evidence="2" id="KW-1185">Reference proteome</keyword>
<accession>A0A8J6JK04</accession>
<reference evidence="1" key="1">
    <citation type="submission" date="2020-08" db="EMBL/GenBank/DDBJ databases">
        <title>Genome public.</title>
        <authorList>
            <person name="Liu C."/>
            <person name="Sun Q."/>
        </authorList>
    </citation>
    <scope>NUCLEOTIDE SEQUENCE</scope>
    <source>
        <strain evidence="1">NSJ-52</strain>
    </source>
</reference>
<proteinExistence type="predicted"/>
<evidence type="ECO:0000313" key="2">
    <source>
        <dbReference type="Proteomes" id="UP000607645"/>
    </source>
</evidence>
<dbReference type="EMBL" id="JACOPQ010000001">
    <property type="protein sequence ID" value="MBC5735645.1"/>
    <property type="molecule type" value="Genomic_DNA"/>
</dbReference>
<protein>
    <submittedName>
        <fullName evidence="1">Arylmalonate decarboxylase</fullName>
    </submittedName>
</protein>
<dbReference type="RefSeq" id="WP_155145046.1">
    <property type="nucleotide sequence ID" value="NZ_JACOPQ010000001.1"/>
</dbReference>
<dbReference type="Pfam" id="PF17645">
    <property type="entry name" value="Amdase"/>
    <property type="match status" value="1"/>
</dbReference>
<dbReference type="PIRSF" id="PIRSF015736">
    <property type="entry name" value="MI"/>
    <property type="match status" value="1"/>
</dbReference>
<dbReference type="PANTHER" id="PTHR40267">
    <property type="entry name" value="BLR3294 PROTEIN"/>
    <property type="match status" value="1"/>
</dbReference>
<dbReference type="PANTHER" id="PTHR40267:SF1">
    <property type="entry name" value="BLR3294 PROTEIN"/>
    <property type="match status" value="1"/>
</dbReference>
<dbReference type="Gene3D" id="3.40.50.12500">
    <property type="match status" value="1"/>
</dbReference>